<name>A0AAD4F8U4_9PLEO</name>
<evidence type="ECO:0000313" key="3">
    <source>
        <dbReference type="Proteomes" id="UP001199106"/>
    </source>
</evidence>
<dbReference type="Pfam" id="PF14087">
    <property type="entry name" value="DUF4267"/>
    <property type="match status" value="1"/>
</dbReference>
<dbReference type="Proteomes" id="UP001199106">
    <property type="component" value="Unassembled WGS sequence"/>
</dbReference>
<evidence type="ECO:0000256" key="1">
    <source>
        <dbReference type="SAM" id="Phobius"/>
    </source>
</evidence>
<dbReference type="EMBL" id="JAANER010000011">
    <property type="protein sequence ID" value="KAG9185483.1"/>
    <property type="molecule type" value="Genomic_DNA"/>
</dbReference>
<feature type="transmembrane region" description="Helical" evidence="1">
    <location>
        <begin position="85"/>
        <end position="103"/>
    </location>
</feature>
<gene>
    <name evidence="2" type="ORF">G6011_08027</name>
</gene>
<dbReference type="InterPro" id="IPR025363">
    <property type="entry name" value="DUF4267"/>
</dbReference>
<keyword evidence="3" id="KW-1185">Reference proteome</keyword>
<organism evidence="2 3">
    <name type="scientific">Alternaria panax</name>
    <dbReference type="NCBI Taxonomy" id="48097"/>
    <lineage>
        <taxon>Eukaryota</taxon>
        <taxon>Fungi</taxon>
        <taxon>Dikarya</taxon>
        <taxon>Ascomycota</taxon>
        <taxon>Pezizomycotina</taxon>
        <taxon>Dothideomycetes</taxon>
        <taxon>Pleosporomycetidae</taxon>
        <taxon>Pleosporales</taxon>
        <taxon>Pleosporineae</taxon>
        <taxon>Pleosporaceae</taxon>
        <taxon>Alternaria</taxon>
        <taxon>Alternaria sect. Panax</taxon>
    </lineage>
</organism>
<evidence type="ECO:0000313" key="2">
    <source>
        <dbReference type="EMBL" id="KAG9185483.1"/>
    </source>
</evidence>
<comment type="caution">
    <text evidence="2">The sequence shown here is derived from an EMBL/GenBank/DDBJ whole genome shotgun (WGS) entry which is preliminary data.</text>
</comment>
<accession>A0AAD4F8U4</accession>
<keyword evidence="1" id="KW-0812">Transmembrane</keyword>
<feature type="transmembrane region" description="Helical" evidence="1">
    <location>
        <begin position="115"/>
        <end position="134"/>
    </location>
</feature>
<keyword evidence="1" id="KW-1133">Transmembrane helix</keyword>
<protein>
    <submittedName>
        <fullName evidence="2">Uncharacterized protein</fullName>
    </submittedName>
</protein>
<proteinExistence type="predicted"/>
<dbReference type="AlphaFoldDB" id="A0AAD4F8U4"/>
<feature type="transmembrane region" description="Helical" evidence="1">
    <location>
        <begin position="12"/>
        <end position="32"/>
    </location>
</feature>
<reference evidence="2" key="1">
    <citation type="submission" date="2021-07" db="EMBL/GenBank/DDBJ databases">
        <title>Genome Resource of American Ginseng Black Spot Pathogen Alternaria panax.</title>
        <authorList>
            <person name="Qiu C."/>
            <person name="Wang W."/>
            <person name="Liu Z."/>
        </authorList>
    </citation>
    <scope>NUCLEOTIDE SEQUENCE</scope>
    <source>
        <strain evidence="2">BNCC115425</strain>
    </source>
</reference>
<sequence length="135" mass="13913">MSISTILSEPTWRHICLGLKITFLALGTLSLARPLIASVSLGVHPTNPKGGAINAKSMAFLDIRDVAVAVSLSCFYAQGQTREMGVLMSSWVLVCVTDTYVALGGSKGRGDNGGIVVLVVGVVVTAVTGAVLLGL</sequence>
<keyword evidence="1" id="KW-0472">Membrane</keyword>